<evidence type="ECO:0000256" key="1">
    <source>
        <dbReference type="ARBA" id="ARBA00004651"/>
    </source>
</evidence>
<dbReference type="GO" id="GO:0005886">
    <property type="term" value="C:plasma membrane"/>
    <property type="evidence" value="ECO:0007669"/>
    <property type="project" value="UniProtKB-SubCell"/>
</dbReference>
<feature type="transmembrane region" description="Helical" evidence="10">
    <location>
        <begin position="133"/>
        <end position="155"/>
    </location>
</feature>
<evidence type="ECO:0000256" key="6">
    <source>
        <dbReference type="ARBA" id="ARBA00022989"/>
    </source>
</evidence>
<dbReference type="PANTHER" id="PTHR21137:SF3">
    <property type="entry name" value="ODORANT RECEPTOR 30A-RELATED"/>
    <property type="match status" value="1"/>
</dbReference>
<keyword evidence="5 10" id="KW-0552">Olfaction</keyword>
<dbReference type="AlphaFoldDB" id="R9PSN2"/>
<protein>
    <recommendedName>
        <fullName evidence="10">Odorant receptor</fullName>
    </recommendedName>
</protein>
<feature type="transmembrane region" description="Helical" evidence="10">
    <location>
        <begin position="196"/>
        <end position="223"/>
    </location>
</feature>
<dbReference type="GO" id="GO:0005549">
    <property type="term" value="F:odorant binding"/>
    <property type="evidence" value="ECO:0007669"/>
    <property type="project" value="InterPro"/>
</dbReference>
<keyword evidence="9 10" id="KW-0807">Transducer</keyword>
<feature type="transmembrane region" description="Helical" evidence="10">
    <location>
        <begin position="296"/>
        <end position="319"/>
    </location>
</feature>
<comment type="subcellular location">
    <subcellularLocation>
        <location evidence="1 10">Cell membrane</location>
        <topology evidence="1 10">Multi-pass membrane protein</topology>
    </subcellularLocation>
</comment>
<accession>R9PSN2</accession>
<keyword evidence="8 10" id="KW-0675">Receptor</keyword>
<dbReference type="InterPro" id="IPR004117">
    <property type="entry name" value="7tm6_olfct_rcpt"/>
</dbReference>
<keyword evidence="4 10" id="KW-0812">Transmembrane</keyword>
<proteinExistence type="evidence at transcript level"/>
<evidence type="ECO:0000313" key="11">
    <source>
        <dbReference type="EMBL" id="JAA74491.1"/>
    </source>
</evidence>
<keyword evidence="7 10" id="KW-0472">Membrane</keyword>
<evidence type="ECO:0000256" key="10">
    <source>
        <dbReference type="RuleBase" id="RU351113"/>
    </source>
</evidence>
<feature type="transmembrane region" description="Helical" evidence="10">
    <location>
        <begin position="359"/>
        <end position="383"/>
    </location>
</feature>
<dbReference type="EMBL" id="GABX01000028">
    <property type="protein sequence ID" value="JAA74491.1"/>
    <property type="molecule type" value="mRNA"/>
</dbReference>
<feature type="transmembrane region" description="Helical" evidence="10">
    <location>
        <begin position="268"/>
        <end position="290"/>
    </location>
</feature>
<evidence type="ECO:0000256" key="5">
    <source>
        <dbReference type="ARBA" id="ARBA00022725"/>
    </source>
</evidence>
<keyword evidence="3 10" id="KW-0716">Sensory transduction</keyword>
<sequence length="393" mass="45107">MYSKQESLLGMLKPMMMFTGTWRLDGMNSTVRWFYWLYSLIFHGFGVLFIISVVAKFVEFVKSGADSEDIISSQVFLLSGTCIFSKFLIYQICNVSDILKAILQEEEKIWLSKDSESISAYQADIKHVRKWNWGILLSTMFTGVALMSAGVASLIQADISSINSEGNEKEEWSMIPMWLPYNEREHRSTVVVLKCIFTFIYVCMFIVSGMTFVALMIYSLGLLKMEQVKIGKCNWTSYNMADLSVDMKTLLINNRRVFRFIKHLDRSIRYVVLVDVLLNSISIAALATNITNVQRGDFVFCTGFLLMQVTQVFVLGWFANDIIMLSRTRADVLYNLNWYYLDLKNRKLFGMMLMQCQQLSVISIGPFGPMTIGSVISVIKAAYSYMMLMQSYK</sequence>
<feature type="transmembrane region" description="Helical" evidence="10">
    <location>
        <begin position="70"/>
        <end position="90"/>
    </location>
</feature>
<keyword evidence="6 10" id="KW-1133">Transmembrane helix</keyword>
<evidence type="ECO:0000256" key="7">
    <source>
        <dbReference type="ARBA" id="ARBA00023136"/>
    </source>
</evidence>
<evidence type="ECO:0000256" key="9">
    <source>
        <dbReference type="ARBA" id="ARBA00023224"/>
    </source>
</evidence>
<dbReference type="PANTHER" id="PTHR21137">
    <property type="entry name" value="ODORANT RECEPTOR"/>
    <property type="match status" value="1"/>
</dbReference>
<evidence type="ECO:0000256" key="4">
    <source>
        <dbReference type="ARBA" id="ARBA00022692"/>
    </source>
</evidence>
<dbReference type="GO" id="GO:0007165">
    <property type="term" value="P:signal transduction"/>
    <property type="evidence" value="ECO:0007669"/>
    <property type="project" value="UniProtKB-KW"/>
</dbReference>
<organism evidence="11">
    <name type="scientific">Dendroctonus ponderosae</name>
    <name type="common">Mountain pine beetle</name>
    <dbReference type="NCBI Taxonomy" id="77166"/>
    <lineage>
        <taxon>Eukaryota</taxon>
        <taxon>Metazoa</taxon>
        <taxon>Ecdysozoa</taxon>
        <taxon>Arthropoda</taxon>
        <taxon>Hexapoda</taxon>
        <taxon>Insecta</taxon>
        <taxon>Pterygota</taxon>
        <taxon>Neoptera</taxon>
        <taxon>Endopterygota</taxon>
        <taxon>Coleoptera</taxon>
        <taxon>Polyphaga</taxon>
        <taxon>Cucujiformia</taxon>
        <taxon>Curculionidae</taxon>
        <taxon>Scolytinae</taxon>
        <taxon>Dendroctonus</taxon>
    </lineage>
</organism>
<feature type="transmembrane region" description="Helical" evidence="10">
    <location>
        <begin position="33"/>
        <end position="58"/>
    </location>
</feature>
<comment type="similarity">
    <text evidence="10">Belongs to the insect chemoreceptor superfamily. Heteromeric odorant receptor channel (TC 1.A.69) family.</text>
</comment>
<dbReference type="OrthoDB" id="8117390at2759"/>
<keyword evidence="2" id="KW-1003">Cell membrane</keyword>
<evidence type="ECO:0000256" key="8">
    <source>
        <dbReference type="ARBA" id="ARBA00023170"/>
    </source>
</evidence>
<dbReference type="Pfam" id="PF02949">
    <property type="entry name" value="7tm_6"/>
    <property type="match status" value="1"/>
</dbReference>
<evidence type="ECO:0000256" key="2">
    <source>
        <dbReference type="ARBA" id="ARBA00022475"/>
    </source>
</evidence>
<evidence type="ECO:0000256" key="3">
    <source>
        <dbReference type="ARBA" id="ARBA00022606"/>
    </source>
</evidence>
<name>R9PSN2_DENPD</name>
<dbReference type="GO" id="GO:0004984">
    <property type="term" value="F:olfactory receptor activity"/>
    <property type="evidence" value="ECO:0007669"/>
    <property type="project" value="InterPro"/>
</dbReference>
<reference evidence="11" key="1">
    <citation type="journal article" date="2013" name="BMC Genomics">
        <title>Antennal transcriptome analysis of the chemosensory gene families in the tree killing bark beetles, Ips typographus and Dendroctonus ponderosae (Coleoptera: Curculionidae: Scolytinae).</title>
        <authorList>
            <person name="Andersson M.N."/>
            <person name="Grosse-Wilde E."/>
            <person name="Keeling C.I."/>
            <person name="Bengtsson J.M."/>
            <person name="Yuen M.M."/>
            <person name="Li M."/>
            <person name="Hillbur Y."/>
            <person name="Bohlmann J."/>
            <person name="Hansson B.S."/>
            <person name="Schlyter F."/>
        </authorList>
    </citation>
    <scope>NUCLEOTIDE SEQUENCE</scope>
</reference>